<accession>A0A177NHZ4</accession>
<dbReference type="GO" id="GO:0046872">
    <property type="term" value="F:metal ion binding"/>
    <property type="evidence" value="ECO:0007669"/>
    <property type="project" value="UniProtKB-KW"/>
</dbReference>
<keyword evidence="3 5" id="KW-0378">Hydrolase</keyword>
<gene>
    <name evidence="5" type="primary">def</name>
    <name evidence="6" type="ORF">A1355_07530</name>
</gene>
<protein>
    <recommendedName>
        <fullName evidence="5">Peptide deformylase</fullName>
        <shortName evidence="5">PDF</shortName>
        <ecNumber evidence="5">3.5.1.88</ecNumber>
    </recommendedName>
    <alternativeName>
        <fullName evidence="5">Polypeptide deformylase</fullName>
    </alternativeName>
</protein>
<dbReference type="InterPro" id="IPR023635">
    <property type="entry name" value="Peptide_deformylase"/>
</dbReference>
<dbReference type="Gene3D" id="3.90.45.10">
    <property type="entry name" value="Peptide deformylase"/>
    <property type="match status" value="1"/>
</dbReference>
<evidence type="ECO:0000256" key="4">
    <source>
        <dbReference type="ARBA" id="ARBA00022917"/>
    </source>
</evidence>
<dbReference type="InterPro" id="IPR036821">
    <property type="entry name" value="Peptide_deformylase_sf"/>
</dbReference>
<dbReference type="OrthoDB" id="9804313at2"/>
<feature type="binding site" evidence="5">
    <location>
        <position position="101"/>
    </location>
    <ligand>
        <name>Fe cation</name>
        <dbReference type="ChEBI" id="CHEBI:24875"/>
    </ligand>
</feature>
<dbReference type="Pfam" id="PF01327">
    <property type="entry name" value="Pep_deformylase"/>
    <property type="match status" value="1"/>
</dbReference>
<evidence type="ECO:0000313" key="6">
    <source>
        <dbReference type="EMBL" id="OAI17485.1"/>
    </source>
</evidence>
<sequence length="178" mass="20080">MKPITQIQLLGSEVLRRQAQPVDDFSSSEFHELLEEMQSAMLAEGGVGIAAPQLGVSLQVLIIASRPTPRYPRAPEMAPLVMVNPGFEVLNAEMRKDWEGCLSVPGIRALVPRYQSIDVRYRDVYGASQRLALRDFPARVFQHEFDHLLGLVYLDRVENNRDIISEAEFFNRVAVQGE</sequence>
<feature type="binding site" evidence="5">
    <location>
        <position position="143"/>
    </location>
    <ligand>
        <name>Fe cation</name>
        <dbReference type="ChEBI" id="CHEBI:24875"/>
    </ligand>
</feature>
<dbReference type="AlphaFoldDB" id="A0A177NHZ4"/>
<dbReference type="PANTHER" id="PTHR10458">
    <property type="entry name" value="PEPTIDE DEFORMYLASE"/>
    <property type="match status" value="1"/>
</dbReference>
<dbReference type="RefSeq" id="WP_064029355.1">
    <property type="nucleotide sequence ID" value="NZ_LUUK01000177.1"/>
</dbReference>
<comment type="catalytic activity">
    <reaction evidence="5">
        <text>N-terminal N-formyl-L-methionyl-[peptide] + H2O = N-terminal L-methionyl-[peptide] + formate</text>
        <dbReference type="Rhea" id="RHEA:24420"/>
        <dbReference type="Rhea" id="RHEA-COMP:10639"/>
        <dbReference type="Rhea" id="RHEA-COMP:10640"/>
        <dbReference type="ChEBI" id="CHEBI:15377"/>
        <dbReference type="ChEBI" id="CHEBI:15740"/>
        <dbReference type="ChEBI" id="CHEBI:49298"/>
        <dbReference type="ChEBI" id="CHEBI:64731"/>
        <dbReference type="EC" id="3.5.1.88"/>
    </reaction>
</comment>
<dbReference type="CDD" id="cd00487">
    <property type="entry name" value="Pep_deformylase"/>
    <property type="match status" value="1"/>
</dbReference>
<keyword evidence="2 5" id="KW-0479">Metal-binding</keyword>
<dbReference type="STRING" id="702114.A1355_07530"/>
<dbReference type="GO" id="GO:0042586">
    <property type="term" value="F:peptide deformylase activity"/>
    <property type="evidence" value="ECO:0007669"/>
    <property type="project" value="UniProtKB-UniRule"/>
</dbReference>
<dbReference type="HAMAP" id="MF_00163">
    <property type="entry name" value="Pep_deformylase"/>
    <property type="match status" value="1"/>
</dbReference>
<evidence type="ECO:0000256" key="1">
    <source>
        <dbReference type="ARBA" id="ARBA00010759"/>
    </source>
</evidence>
<evidence type="ECO:0000313" key="7">
    <source>
        <dbReference type="Proteomes" id="UP000077628"/>
    </source>
</evidence>
<keyword evidence="7" id="KW-1185">Reference proteome</keyword>
<dbReference type="Proteomes" id="UP000077628">
    <property type="component" value="Unassembled WGS sequence"/>
</dbReference>
<comment type="similarity">
    <text evidence="1 5">Belongs to the polypeptide deformylase family.</text>
</comment>
<keyword evidence="4 5" id="KW-0648">Protein biosynthesis</keyword>
<organism evidence="6 7">
    <name type="scientific">Methylomonas koyamae</name>
    <dbReference type="NCBI Taxonomy" id="702114"/>
    <lineage>
        <taxon>Bacteria</taxon>
        <taxon>Pseudomonadati</taxon>
        <taxon>Pseudomonadota</taxon>
        <taxon>Gammaproteobacteria</taxon>
        <taxon>Methylococcales</taxon>
        <taxon>Methylococcaceae</taxon>
        <taxon>Methylomonas</taxon>
    </lineage>
</organism>
<feature type="active site" evidence="5">
    <location>
        <position position="144"/>
    </location>
</feature>
<keyword evidence="5" id="KW-0408">Iron</keyword>
<comment type="cofactor">
    <cofactor evidence="5">
        <name>Fe(2+)</name>
        <dbReference type="ChEBI" id="CHEBI:29033"/>
    </cofactor>
    <text evidence="5">Binds 1 Fe(2+) ion.</text>
</comment>
<dbReference type="PIRSF" id="PIRSF004749">
    <property type="entry name" value="Pep_def"/>
    <property type="match status" value="1"/>
</dbReference>
<proteinExistence type="inferred from homology"/>
<dbReference type="FunFam" id="3.90.45.10:FF:000003">
    <property type="entry name" value="Peptide deformylase"/>
    <property type="match status" value="1"/>
</dbReference>
<reference evidence="7" key="1">
    <citation type="submission" date="2016-03" db="EMBL/GenBank/DDBJ databases">
        <authorList>
            <person name="Heylen K."/>
            <person name="De Vos P."/>
            <person name="Vekeman B."/>
        </authorList>
    </citation>
    <scope>NUCLEOTIDE SEQUENCE [LARGE SCALE GENOMIC DNA]</scope>
    <source>
        <strain evidence="7">R-45383</strain>
    </source>
</reference>
<dbReference type="GO" id="GO:0006412">
    <property type="term" value="P:translation"/>
    <property type="evidence" value="ECO:0007669"/>
    <property type="project" value="UniProtKB-UniRule"/>
</dbReference>
<evidence type="ECO:0000256" key="2">
    <source>
        <dbReference type="ARBA" id="ARBA00022723"/>
    </source>
</evidence>
<dbReference type="NCBIfam" id="TIGR00079">
    <property type="entry name" value="pept_deformyl"/>
    <property type="match status" value="1"/>
</dbReference>
<comment type="caution">
    <text evidence="6">The sequence shown here is derived from an EMBL/GenBank/DDBJ whole genome shotgun (WGS) entry which is preliminary data.</text>
</comment>
<name>A0A177NHZ4_9GAMM</name>
<dbReference type="EC" id="3.5.1.88" evidence="5"/>
<dbReference type="EMBL" id="LUUK01000177">
    <property type="protein sequence ID" value="OAI17485.1"/>
    <property type="molecule type" value="Genomic_DNA"/>
</dbReference>
<dbReference type="NCBIfam" id="NF001159">
    <property type="entry name" value="PRK00150.1-3"/>
    <property type="match status" value="1"/>
</dbReference>
<comment type="function">
    <text evidence="5">Removes the formyl group from the N-terminal Met of newly synthesized proteins. Requires at least a dipeptide for an efficient rate of reaction. N-terminal L-methionine is a prerequisite for activity but the enzyme has broad specificity at other positions.</text>
</comment>
<dbReference type="SUPFAM" id="SSF56420">
    <property type="entry name" value="Peptide deformylase"/>
    <property type="match status" value="1"/>
</dbReference>
<evidence type="ECO:0000256" key="5">
    <source>
        <dbReference type="HAMAP-Rule" id="MF_00163"/>
    </source>
</evidence>
<dbReference type="PANTHER" id="PTHR10458:SF22">
    <property type="entry name" value="PEPTIDE DEFORMYLASE"/>
    <property type="match status" value="1"/>
</dbReference>
<dbReference type="PRINTS" id="PR01576">
    <property type="entry name" value="PDEFORMYLASE"/>
</dbReference>
<evidence type="ECO:0000256" key="3">
    <source>
        <dbReference type="ARBA" id="ARBA00022801"/>
    </source>
</evidence>
<feature type="binding site" evidence="5">
    <location>
        <position position="147"/>
    </location>
    <ligand>
        <name>Fe cation</name>
        <dbReference type="ChEBI" id="CHEBI:24875"/>
    </ligand>
</feature>